<feature type="region of interest" description="Disordered" evidence="1">
    <location>
        <begin position="1"/>
        <end position="48"/>
    </location>
</feature>
<organism evidence="2 3">
    <name type="scientific">Portunus trituberculatus</name>
    <name type="common">Swimming crab</name>
    <name type="synonym">Neptunus trituberculatus</name>
    <dbReference type="NCBI Taxonomy" id="210409"/>
    <lineage>
        <taxon>Eukaryota</taxon>
        <taxon>Metazoa</taxon>
        <taxon>Ecdysozoa</taxon>
        <taxon>Arthropoda</taxon>
        <taxon>Crustacea</taxon>
        <taxon>Multicrustacea</taxon>
        <taxon>Malacostraca</taxon>
        <taxon>Eumalacostraca</taxon>
        <taxon>Eucarida</taxon>
        <taxon>Decapoda</taxon>
        <taxon>Pleocyemata</taxon>
        <taxon>Brachyura</taxon>
        <taxon>Eubrachyura</taxon>
        <taxon>Portunoidea</taxon>
        <taxon>Portunidae</taxon>
        <taxon>Portuninae</taxon>
        <taxon>Portunus</taxon>
    </lineage>
</organism>
<reference evidence="2 3" key="1">
    <citation type="submission" date="2019-05" db="EMBL/GenBank/DDBJ databases">
        <title>Another draft genome of Portunus trituberculatus and its Hox gene families provides insights of decapod evolution.</title>
        <authorList>
            <person name="Jeong J.-H."/>
            <person name="Song I."/>
            <person name="Kim S."/>
            <person name="Choi T."/>
            <person name="Kim D."/>
            <person name="Ryu S."/>
            <person name="Kim W."/>
        </authorList>
    </citation>
    <scope>NUCLEOTIDE SEQUENCE [LARGE SCALE GENOMIC DNA]</scope>
    <source>
        <tissue evidence="2">Muscle</tissue>
    </source>
</reference>
<keyword evidence="3" id="KW-1185">Reference proteome</keyword>
<sequence>MHQLQDIHQFTVKDSESQVSGIKKRYASEDKSTKGRSPKGHDSSMLYGQKNRLHSDLGIGVHGMGGICPKVSHPE</sequence>
<gene>
    <name evidence="2" type="ORF">E2C01_003602</name>
</gene>
<evidence type="ECO:0000313" key="2">
    <source>
        <dbReference type="EMBL" id="MPC10957.1"/>
    </source>
</evidence>
<proteinExistence type="predicted"/>
<dbReference type="EMBL" id="VSRR010000138">
    <property type="protein sequence ID" value="MPC10957.1"/>
    <property type="molecule type" value="Genomic_DNA"/>
</dbReference>
<dbReference type="AlphaFoldDB" id="A0A5B7CMV1"/>
<protein>
    <submittedName>
        <fullName evidence="2">Uncharacterized protein</fullName>
    </submittedName>
</protein>
<name>A0A5B7CMV1_PORTR</name>
<dbReference type="Proteomes" id="UP000324222">
    <property type="component" value="Unassembled WGS sequence"/>
</dbReference>
<evidence type="ECO:0000256" key="1">
    <source>
        <dbReference type="SAM" id="MobiDB-lite"/>
    </source>
</evidence>
<accession>A0A5B7CMV1</accession>
<comment type="caution">
    <text evidence="2">The sequence shown here is derived from an EMBL/GenBank/DDBJ whole genome shotgun (WGS) entry which is preliminary data.</text>
</comment>
<evidence type="ECO:0000313" key="3">
    <source>
        <dbReference type="Proteomes" id="UP000324222"/>
    </source>
</evidence>